<feature type="region of interest" description="Disordered" evidence="1">
    <location>
        <begin position="246"/>
        <end position="282"/>
    </location>
</feature>
<dbReference type="GO" id="GO:0000932">
    <property type="term" value="C:P-body"/>
    <property type="evidence" value="ECO:0007669"/>
    <property type="project" value="TreeGrafter"/>
</dbReference>
<name>I2FPK8_USTHO</name>
<dbReference type="AlphaFoldDB" id="I2FPK8"/>
<feature type="compositionally biased region" description="Acidic residues" evidence="1">
    <location>
        <begin position="269"/>
        <end position="281"/>
    </location>
</feature>
<sequence length="1118" mass="123156">MRLPITPYRALLLDRSTPHLSRSISTSQPQFETWNQSQSSSPRPSNPKRRQHNENRRQVKISNTLLIASRLGEKAPTISKETSDRYSGWKPTPGPSSRRNVGRPQLSRPASKSLSKAKENESIDVLLGPHSAAVLTTPLLRSEDGPEDGISSRDFIAPRRQLRPGDFVEVVRSNISIGVVLPPPEDAADTTVKGASFKNLYVLVTSGQIVLYKEQDVMIQIPSFISPPLTQLAAATSKRFVVSTNSVDIPSNSGGTHDTHSSNTGGEVDPLEDTATEEEPIDMPRFEARASICNKLRVLERQKEKELRKLLPAFQSLFLVPQGSEREVGERMDLRTGTITTFETARLLAQHSREDGEMTASTIYAAHSLLMSHPTHFLVDALSHRTSQLFSCRSKEERANHALISSWISSSPDSEGQKYIDSFCAKASKIRKYNETHPHNLTGEPRIIDPPSAELDITWTSEDRQIIEFLKASLGFRRELQEDTHGSIAMSIIKRAGGHFRLLPHPNIPELMPVQKASEVLLAEEGCGLGKKVFELIGTDLHAGADLQHGLTMRFLTEIGALPPWQNPIQLDASFRSVTADNPQPESSEREGVAKKYTLSLDEEVEGIRHDFGKDHSVYVIDDELAFELDDGLSVTPVEGGDKAWVHVHIADPTALLKPKDELGRRAERRFQTLYFPEARWAMLPDSFVSAGVGLREGKGDGEGQRVMTFSALVDLHSGLVEDTKLQPGLVHDIQTISYSRVSTLLSDQSGGKEEGKREVELRLLLRAATLLSENRSKFTAFVAFDRRPSMLVSPLPLPAIPSSASELQKPYFFAGFPSITTSLDPSSSPTAGAGTPPIAQFLVSELMVLAGRVAASYGAKHNIALAYRHQPLPESEEEMEQILGMRTNLSGCGLIGRDGIVGHGLIPYEDILLKGLIVSGSGYSSSPAEHFSLGITGHTSAPNGTVRGVKDALTGGGYTRATSPLRRYPDMLGHWQIKHHLIHSRSRFSSADISHILPQLERQEITAKQLMRSADRFWLHCLLQRSLLDPAFTQGEEGREREWLKGPFTAKVTLSEVRINAATLLGKVRVQVDKLLIPADLEWGAKEEPPKVGDVFRVKPVAVIIAGIRSGLVLKRV</sequence>
<dbReference type="OMA" id="IMDVRFN"/>
<evidence type="ECO:0000256" key="1">
    <source>
        <dbReference type="SAM" id="MobiDB-lite"/>
    </source>
</evidence>
<dbReference type="STRING" id="1128400.I2FPK8"/>
<dbReference type="OrthoDB" id="2285229at2759"/>
<dbReference type="InterPro" id="IPR001900">
    <property type="entry name" value="RNase_II/R"/>
</dbReference>
<dbReference type="HOGENOM" id="CLU_002512_2_0_1"/>
<feature type="region of interest" description="Disordered" evidence="1">
    <location>
        <begin position="18"/>
        <end position="121"/>
    </location>
</feature>
<dbReference type="EMBL" id="CAGI01000138">
    <property type="protein sequence ID" value="CCF48851.1"/>
    <property type="molecule type" value="Genomic_DNA"/>
</dbReference>
<evidence type="ECO:0000313" key="4">
    <source>
        <dbReference type="Proteomes" id="UP000006174"/>
    </source>
</evidence>
<protein>
    <submittedName>
        <fullName evidence="3">Related to Exoribonuclease II</fullName>
    </submittedName>
</protein>
<dbReference type="eggNOG" id="KOG2102">
    <property type="taxonomic scope" value="Eukaryota"/>
</dbReference>
<feature type="compositionally biased region" description="Polar residues" evidence="1">
    <location>
        <begin position="18"/>
        <end position="34"/>
    </location>
</feature>
<keyword evidence="4" id="KW-1185">Reference proteome</keyword>
<dbReference type="PANTHER" id="PTHR23355:SF65">
    <property type="entry name" value="EXORIBONUCLEASE CYT-4, PUTATIVE (AFU_ORTHOLOGUE AFUA_7G01550)-RELATED"/>
    <property type="match status" value="1"/>
</dbReference>
<gene>
    <name evidence="3" type="ORF">UHOR_06076</name>
</gene>
<organism evidence="3 4">
    <name type="scientific">Ustilago hordei</name>
    <name type="common">Barley covered smut fungus</name>
    <dbReference type="NCBI Taxonomy" id="120017"/>
    <lineage>
        <taxon>Eukaryota</taxon>
        <taxon>Fungi</taxon>
        <taxon>Dikarya</taxon>
        <taxon>Basidiomycota</taxon>
        <taxon>Ustilaginomycotina</taxon>
        <taxon>Ustilaginomycetes</taxon>
        <taxon>Ustilaginales</taxon>
        <taxon>Ustilaginaceae</taxon>
        <taxon>Ustilago</taxon>
    </lineage>
</organism>
<reference evidence="3 4" key="1">
    <citation type="journal article" date="2012" name="Plant Cell">
        <title>Genome comparison of barley and maize smut fungi reveals targeted loss of RNA silencing components and species-specific presence of transposable elements.</title>
        <authorList>
            <person name="Laurie J.D."/>
            <person name="Ali S."/>
            <person name="Linning R."/>
            <person name="Mannhaupt G."/>
            <person name="Wong P."/>
            <person name="Gueldener U."/>
            <person name="Muensterkoetter M."/>
            <person name="Moore R."/>
            <person name="Kahmann R."/>
            <person name="Bakkeren G."/>
            <person name="Schirawski J."/>
        </authorList>
    </citation>
    <scope>NUCLEOTIDE SEQUENCE [LARGE SCALE GENOMIC DNA]</scope>
    <source>
        <strain evidence="4">Uh4875-4</strain>
    </source>
</reference>
<dbReference type="Proteomes" id="UP000006174">
    <property type="component" value="Unassembled WGS sequence"/>
</dbReference>
<dbReference type="InterPro" id="IPR050180">
    <property type="entry name" value="RNR_Ribonuclease"/>
</dbReference>
<dbReference type="GO" id="GO:0006402">
    <property type="term" value="P:mRNA catabolic process"/>
    <property type="evidence" value="ECO:0007669"/>
    <property type="project" value="TreeGrafter"/>
</dbReference>
<feature type="compositionally biased region" description="Polar residues" evidence="1">
    <location>
        <begin position="246"/>
        <end position="265"/>
    </location>
</feature>
<dbReference type="InterPro" id="IPR012340">
    <property type="entry name" value="NA-bd_OB-fold"/>
</dbReference>
<feature type="domain" description="RNB" evidence="2">
    <location>
        <begin position="609"/>
        <end position="984"/>
    </location>
</feature>
<evidence type="ECO:0000259" key="2">
    <source>
        <dbReference type="SMART" id="SM00955"/>
    </source>
</evidence>
<dbReference type="PANTHER" id="PTHR23355">
    <property type="entry name" value="RIBONUCLEASE"/>
    <property type="match status" value="1"/>
</dbReference>
<accession>I2FPK8</accession>
<evidence type="ECO:0000313" key="3">
    <source>
        <dbReference type="EMBL" id="CCF48851.1"/>
    </source>
</evidence>
<dbReference type="Pfam" id="PF00773">
    <property type="entry name" value="RNB"/>
    <property type="match status" value="1"/>
</dbReference>
<dbReference type="SMART" id="SM00955">
    <property type="entry name" value="RNB"/>
    <property type="match status" value="1"/>
</dbReference>
<comment type="caution">
    <text evidence="3">The sequence shown here is derived from an EMBL/GenBank/DDBJ whole genome shotgun (WGS) entry which is preliminary data.</text>
</comment>
<proteinExistence type="predicted"/>
<dbReference type="GO" id="GO:0000175">
    <property type="term" value="F:3'-5'-RNA exonuclease activity"/>
    <property type="evidence" value="ECO:0007669"/>
    <property type="project" value="TreeGrafter"/>
</dbReference>
<dbReference type="GO" id="GO:0003723">
    <property type="term" value="F:RNA binding"/>
    <property type="evidence" value="ECO:0007669"/>
    <property type="project" value="InterPro"/>
</dbReference>
<dbReference type="SUPFAM" id="SSF50249">
    <property type="entry name" value="Nucleic acid-binding proteins"/>
    <property type="match status" value="1"/>
</dbReference>